<keyword evidence="1" id="KW-0472">Membrane</keyword>
<sequence>MEWFNNNASAVIAASAALLAAIVAGGFALLGAIVNNKANKQQREELFQAERWKSNRQLFIEKGEEAIGLISSLSNEFLAVVNATTIDTVGGQDGAISDKVKERLINTNSGAILDRLDTLITAYFPELLPFKEDILKIYQLGLRKYFEYVMGKVSKQDAAIDLLKCNESLVNKAQNFKLELSRKISQTL</sequence>
<evidence type="ECO:0000313" key="3">
    <source>
        <dbReference type="Proteomes" id="UP000195840"/>
    </source>
</evidence>
<comment type="caution">
    <text evidence="2">The sequence shown here is derived from an EMBL/GenBank/DDBJ whole genome shotgun (WGS) entry which is preliminary data.</text>
</comment>
<organism evidence="2 3">
    <name type="scientific">Yersinia kristensenii</name>
    <dbReference type="NCBI Taxonomy" id="28152"/>
    <lineage>
        <taxon>Bacteria</taxon>
        <taxon>Pseudomonadati</taxon>
        <taxon>Pseudomonadota</taxon>
        <taxon>Gammaproteobacteria</taxon>
        <taxon>Enterobacterales</taxon>
        <taxon>Yersiniaceae</taxon>
        <taxon>Yersinia</taxon>
    </lineage>
</organism>
<protein>
    <submittedName>
        <fullName evidence="2">Uncharacterized protein</fullName>
    </submittedName>
</protein>
<dbReference type="Proteomes" id="UP000195840">
    <property type="component" value="Unassembled WGS sequence"/>
</dbReference>
<keyword evidence="1" id="KW-0812">Transmembrane</keyword>
<gene>
    <name evidence="2" type="ORF">CBW52_07555</name>
</gene>
<reference evidence="2 3" key="1">
    <citation type="submission" date="2017-05" db="EMBL/GenBank/DDBJ databases">
        <title>Whole genome sequencing of Yersinia kristensenii.</title>
        <authorList>
            <person name="Campioni F."/>
        </authorList>
    </citation>
    <scope>NUCLEOTIDE SEQUENCE [LARGE SCALE GENOMIC DNA]</scope>
    <source>
        <strain evidence="2 3">CFSAN060538</strain>
    </source>
</reference>
<dbReference type="RefSeq" id="WP_087795090.1">
    <property type="nucleotide sequence ID" value="NZ_CAWNET010000061.1"/>
</dbReference>
<evidence type="ECO:0000256" key="1">
    <source>
        <dbReference type="SAM" id="Phobius"/>
    </source>
</evidence>
<proteinExistence type="predicted"/>
<keyword evidence="1" id="KW-1133">Transmembrane helix</keyword>
<keyword evidence="3" id="KW-1185">Reference proteome</keyword>
<feature type="transmembrane region" description="Helical" evidence="1">
    <location>
        <begin position="12"/>
        <end position="34"/>
    </location>
</feature>
<evidence type="ECO:0000313" key="2">
    <source>
        <dbReference type="EMBL" id="OVZ80958.1"/>
    </source>
</evidence>
<accession>A0AB73P8B4</accession>
<name>A0AB73P8B4_YERKR</name>
<dbReference type="EMBL" id="NHOG01000009">
    <property type="protein sequence ID" value="OVZ80958.1"/>
    <property type="molecule type" value="Genomic_DNA"/>
</dbReference>
<dbReference type="AlphaFoldDB" id="A0AB73P8B4"/>